<dbReference type="GO" id="GO:0003677">
    <property type="term" value="F:DNA binding"/>
    <property type="evidence" value="ECO:0007669"/>
    <property type="project" value="InterPro"/>
</dbReference>
<dbReference type="InterPro" id="IPR002295">
    <property type="entry name" value="N4/N6-MTase_EcoPI_Mod-like"/>
</dbReference>
<evidence type="ECO:0000256" key="4">
    <source>
        <dbReference type="ARBA" id="ARBA00022679"/>
    </source>
</evidence>
<dbReference type="PIRSF" id="PIRSF015855">
    <property type="entry name" value="TypeIII_Mtase_mKpnI"/>
    <property type="match status" value="1"/>
</dbReference>
<accession>A0AAW4T6J3</accession>
<comment type="similarity">
    <text evidence="1">Belongs to the N(4)/N(6)-methyltransferase family.</text>
</comment>
<evidence type="ECO:0000256" key="1">
    <source>
        <dbReference type="ARBA" id="ARBA00006594"/>
    </source>
</evidence>
<organism evidence="8 9">
    <name type="scientific">Bacteroides xylanisolvens</name>
    <dbReference type="NCBI Taxonomy" id="371601"/>
    <lineage>
        <taxon>Bacteria</taxon>
        <taxon>Pseudomonadati</taxon>
        <taxon>Bacteroidota</taxon>
        <taxon>Bacteroidia</taxon>
        <taxon>Bacteroidales</taxon>
        <taxon>Bacteroidaceae</taxon>
        <taxon>Bacteroides</taxon>
    </lineage>
</organism>
<dbReference type="AlphaFoldDB" id="A0AAW4T6J3"/>
<evidence type="ECO:0000256" key="2">
    <source>
        <dbReference type="ARBA" id="ARBA00011900"/>
    </source>
</evidence>
<dbReference type="Proteomes" id="UP001198461">
    <property type="component" value="Unassembled WGS sequence"/>
</dbReference>
<evidence type="ECO:0000256" key="3">
    <source>
        <dbReference type="ARBA" id="ARBA00022603"/>
    </source>
</evidence>
<dbReference type="PRINTS" id="PR00506">
    <property type="entry name" value="D21N6MTFRASE"/>
</dbReference>
<dbReference type="RefSeq" id="WP_225451205.1">
    <property type="nucleotide sequence ID" value="NZ_JAIWXB010000037.1"/>
</dbReference>
<keyword evidence="3" id="KW-0489">Methyltransferase</keyword>
<dbReference type="GO" id="GO:0032259">
    <property type="term" value="P:methylation"/>
    <property type="evidence" value="ECO:0007669"/>
    <property type="project" value="UniProtKB-KW"/>
</dbReference>
<comment type="caution">
    <text evidence="8">The sequence shown here is derived from an EMBL/GenBank/DDBJ whole genome shotgun (WGS) entry which is preliminary data.</text>
</comment>
<evidence type="ECO:0000256" key="6">
    <source>
        <dbReference type="ARBA" id="ARBA00047942"/>
    </source>
</evidence>
<gene>
    <name evidence="8" type="ORF">LD004_21575</name>
</gene>
<dbReference type="EC" id="2.1.1.72" evidence="2"/>
<dbReference type="EMBL" id="JAIWYE010000037">
    <property type="protein sequence ID" value="MCA4706197.1"/>
    <property type="molecule type" value="Genomic_DNA"/>
</dbReference>
<dbReference type="InterPro" id="IPR002941">
    <property type="entry name" value="DNA_methylase_N4/N6"/>
</dbReference>
<dbReference type="GO" id="GO:0009007">
    <property type="term" value="F:site-specific DNA-methyltransferase (adenine-specific) activity"/>
    <property type="evidence" value="ECO:0007669"/>
    <property type="project" value="UniProtKB-EC"/>
</dbReference>
<name>A0AAW4T6J3_9BACE</name>
<reference evidence="8" key="1">
    <citation type="submission" date="2023-08" db="EMBL/GenBank/DDBJ databases">
        <title>Mucin Metabolism Genes Underlie the Key Renovations of Bacteroides xylanisolvens Genomes in Captive Great Apes.</title>
        <authorList>
            <person name="Nishida A.H."/>
        </authorList>
    </citation>
    <scope>NUCLEOTIDE SEQUENCE</scope>
    <source>
        <strain evidence="8">P13.H9</strain>
    </source>
</reference>
<dbReference type="SUPFAM" id="SSF53335">
    <property type="entry name" value="S-adenosyl-L-methionine-dependent methyltransferases"/>
    <property type="match status" value="1"/>
</dbReference>
<protein>
    <recommendedName>
        <fullName evidence="2">site-specific DNA-methyltransferase (adenine-specific)</fullName>
        <ecNumber evidence="2">2.1.1.72</ecNumber>
    </recommendedName>
</protein>
<comment type="catalytic activity">
    <reaction evidence="6">
        <text>a 2'-deoxyadenosine in DNA + S-adenosyl-L-methionine = an N(6)-methyl-2'-deoxyadenosine in DNA + S-adenosyl-L-homocysteine + H(+)</text>
        <dbReference type="Rhea" id="RHEA:15197"/>
        <dbReference type="Rhea" id="RHEA-COMP:12418"/>
        <dbReference type="Rhea" id="RHEA-COMP:12419"/>
        <dbReference type="ChEBI" id="CHEBI:15378"/>
        <dbReference type="ChEBI" id="CHEBI:57856"/>
        <dbReference type="ChEBI" id="CHEBI:59789"/>
        <dbReference type="ChEBI" id="CHEBI:90615"/>
        <dbReference type="ChEBI" id="CHEBI:90616"/>
        <dbReference type="EC" id="2.1.1.72"/>
    </reaction>
</comment>
<keyword evidence="5" id="KW-0949">S-adenosyl-L-methionine</keyword>
<evidence type="ECO:0000313" key="8">
    <source>
        <dbReference type="EMBL" id="MCA4706197.1"/>
    </source>
</evidence>
<sequence>MSDVIKHLDLSSADGAQLNMDALYQIMPSAFTEVRDEKTGEVARKVNFEVLRQLLGDNATDGDGEMYQFTWVGKNAARVEAAAPTTKTLRPVVEDSVDWDTTKNIYIEGDNLEVLKLLQCSYMGKVKMIYIDPPYNTGNDFVYHDDFARTATEEDLEAGNIDELGNRFRKNTDTNGKFHSDWCSMIYPRLMVARSLLTEDGVIFISIDDGELNNMKRICDEIFGSANFRNTILVRRRIKSLNSQFADNGLSTMNVAFEYILVYAKSEQFLMQALRQKKADASTKGRWDVFWSNADRPTMRYDILGFTPSTGQWRNGKEKAEIAVANYQKYLNEYSEEMTIEEYFEKTGIKEFIRRIPNASGKNGGVQHWVAPSDTMLRTSNWTDIEVSQIGKEIDLPFDNPKSKQLLIELLKLIRNDKDFIILDFFSGSATTAHAVMQLNAEDEGNRKFIMVQLPEETSEESEAYKAGYKNICEIGKERIRRAGKKIKADSPLTTQDLDTGFRVYRLDESNYENVSLSPKKYKQDQLDLFANNIKADRTDLDLLYGAMLAWGVRLDLPLQTETVDGCTVYTVNEGDLVACFSEGITDKVVATMAEKSPLRVLFRDACFKEDAQKINIYEQFKQALDWADDDAFKNIRVI</sequence>
<dbReference type="InterPro" id="IPR002052">
    <property type="entry name" value="DNA_methylase_N6_adenine_CS"/>
</dbReference>
<dbReference type="Gene3D" id="3.40.50.150">
    <property type="entry name" value="Vaccinia Virus protein VP39"/>
    <property type="match status" value="1"/>
</dbReference>
<dbReference type="InterPro" id="IPR029063">
    <property type="entry name" value="SAM-dependent_MTases_sf"/>
</dbReference>
<evidence type="ECO:0000259" key="7">
    <source>
        <dbReference type="Pfam" id="PF01555"/>
    </source>
</evidence>
<feature type="domain" description="DNA methylase N-4/N-6" evidence="7">
    <location>
        <begin position="126"/>
        <end position="460"/>
    </location>
</feature>
<dbReference type="Pfam" id="PF01555">
    <property type="entry name" value="N6_N4_Mtase"/>
    <property type="match status" value="1"/>
</dbReference>
<dbReference type="PROSITE" id="PS00092">
    <property type="entry name" value="N6_MTASE"/>
    <property type="match status" value="1"/>
</dbReference>
<keyword evidence="4" id="KW-0808">Transferase</keyword>
<evidence type="ECO:0000256" key="5">
    <source>
        <dbReference type="ARBA" id="ARBA00022691"/>
    </source>
</evidence>
<evidence type="ECO:0000313" key="9">
    <source>
        <dbReference type="Proteomes" id="UP001198461"/>
    </source>
</evidence>
<dbReference type="GO" id="GO:0008170">
    <property type="term" value="F:N-methyltransferase activity"/>
    <property type="evidence" value="ECO:0007669"/>
    <property type="project" value="InterPro"/>
</dbReference>
<proteinExistence type="inferred from homology"/>